<dbReference type="NCBIfam" id="TIGR02595">
    <property type="entry name" value="PEP_CTERM"/>
    <property type="match status" value="1"/>
</dbReference>
<evidence type="ECO:0000256" key="1">
    <source>
        <dbReference type="SAM" id="Phobius"/>
    </source>
</evidence>
<name>A0ABT7SZ59_9ALTE</name>
<feature type="chain" id="PRO_5045369835" evidence="2">
    <location>
        <begin position="23"/>
        <end position="223"/>
    </location>
</feature>
<reference evidence="3 4" key="1">
    <citation type="submission" date="2023-06" db="EMBL/GenBank/DDBJ databases">
        <title>Alteromonas sp. ASW11-36 isolated from intertidal sand.</title>
        <authorList>
            <person name="Li Y."/>
        </authorList>
    </citation>
    <scope>NUCLEOTIDE SEQUENCE [LARGE SCALE GENOMIC DNA]</scope>
    <source>
        <strain evidence="3 4">ASW11-36</strain>
    </source>
</reference>
<evidence type="ECO:0000256" key="2">
    <source>
        <dbReference type="SAM" id="SignalP"/>
    </source>
</evidence>
<gene>
    <name evidence="3" type="ORF">QTP81_12795</name>
</gene>
<organism evidence="3 4">
    <name type="scientific">Alteromonas arenosi</name>
    <dbReference type="NCBI Taxonomy" id="3055817"/>
    <lineage>
        <taxon>Bacteria</taxon>
        <taxon>Pseudomonadati</taxon>
        <taxon>Pseudomonadota</taxon>
        <taxon>Gammaproteobacteria</taxon>
        <taxon>Alteromonadales</taxon>
        <taxon>Alteromonadaceae</taxon>
        <taxon>Alteromonas/Salinimonas group</taxon>
        <taxon>Alteromonas</taxon>
    </lineage>
</organism>
<dbReference type="RefSeq" id="WP_289366016.1">
    <property type="nucleotide sequence ID" value="NZ_JAUCBP010000011.1"/>
</dbReference>
<evidence type="ECO:0000313" key="3">
    <source>
        <dbReference type="EMBL" id="MDM7861472.1"/>
    </source>
</evidence>
<evidence type="ECO:0000313" key="4">
    <source>
        <dbReference type="Proteomes" id="UP001234343"/>
    </source>
</evidence>
<accession>A0ABT7SZ59</accession>
<protein>
    <submittedName>
        <fullName evidence="3">PEP-CTERM sorting domain-containing protein</fullName>
    </submittedName>
</protein>
<comment type="caution">
    <text evidence="3">The sequence shown here is derived from an EMBL/GenBank/DDBJ whole genome shotgun (WGS) entry which is preliminary data.</text>
</comment>
<keyword evidence="1" id="KW-1133">Transmembrane helix</keyword>
<keyword evidence="2" id="KW-0732">Signal</keyword>
<keyword evidence="1" id="KW-0812">Transmembrane</keyword>
<keyword evidence="1" id="KW-0472">Membrane</keyword>
<feature type="signal peptide" evidence="2">
    <location>
        <begin position="1"/>
        <end position="22"/>
    </location>
</feature>
<keyword evidence="4" id="KW-1185">Reference proteome</keyword>
<dbReference type="EMBL" id="JAUCBP010000011">
    <property type="protein sequence ID" value="MDM7861472.1"/>
    <property type="molecule type" value="Genomic_DNA"/>
</dbReference>
<proteinExistence type="predicted"/>
<dbReference type="Proteomes" id="UP001234343">
    <property type="component" value="Unassembled WGS sequence"/>
</dbReference>
<dbReference type="InterPro" id="IPR013424">
    <property type="entry name" value="Ice-binding_C"/>
</dbReference>
<feature type="transmembrane region" description="Helical" evidence="1">
    <location>
        <begin position="200"/>
        <end position="218"/>
    </location>
</feature>
<sequence>MMRSYFLVCITFVLLSSFKVHGALISFNDYTRDSESNVVTGGGLQWMKWDVTTGLSINQALETYEGWSLASNDQMNGLFSHWFGLTQSNELTRAVKYDANIIDDTTYVGFFNLFGISDNRSVGQTITSAFYGSDKDQNGIYNVASIRLTYAIGASSSSTKSGISQLFPADWYSTSDSVVTYGVALVRDIPVQNMESSVSVSEPSLIVLLGIGILALMIRRKKN</sequence>